<dbReference type="GO" id="GO:0006508">
    <property type="term" value="P:proteolysis"/>
    <property type="evidence" value="ECO:0007669"/>
    <property type="project" value="UniProtKB-KW"/>
</dbReference>
<keyword evidence="7" id="KW-0479">Metal-binding</keyword>
<dbReference type="GO" id="GO:0004519">
    <property type="term" value="F:endonuclease activity"/>
    <property type="evidence" value="ECO:0007669"/>
    <property type="project" value="UniProtKB-KW"/>
</dbReference>
<dbReference type="GO" id="GO:0004190">
    <property type="term" value="F:aspartic-type endopeptidase activity"/>
    <property type="evidence" value="ECO:0007669"/>
    <property type="project" value="UniProtKB-KW"/>
</dbReference>
<evidence type="ECO:0000256" key="1">
    <source>
        <dbReference type="ARBA" id="ARBA00004173"/>
    </source>
</evidence>
<keyword evidence="15" id="KW-0239">DNA-directed DNA polymerase</keyword>
<keyword evidence="16" id="KW-0238">DNA-binding</keyword>
<comment type="caution">
    <text evidence="22">The sequence shown here is derived from an EMBL/GenBank/DDBJ whole genome shotgun (WGS) entry which is preliminary data.</text>
</comment>
<dbReference type="PROSITE" id="PS50878">
    <property type="entry name" value="RT_POL"/>
    <property type="match status" value="1"/>
</dbReference>
<evidence type="ECO:0000256" key="7">
    <source>
        <dbReference type="ARBA" id="ARBA00022723"/>
    </source>
</evidence>
<evidence type="ECO:0000256" key="16">
    <source>
        <dbReference type="ARBA" id="ARBA00023125"/>
    </source>
</evidence>
<dbReference type="InterPro" id="IPR043502">
    <property type="entry name" value="DNA/RNA_pol_sf"/>
</dbReference>
<dbReference type="InterPro" id="IPR050951">
    <property type="entry name" value="Retrovirus_Pol_polyprotein"/>
</dbReference>
<comment type="subunit">
    <text evidence="2">Component of the NuA4 histone acetyltransferase complex.</text>
</comment>
<organism evidence="22 23">
    <name type="scientific">Fusarium oxysporum f. sp. conglutinans</name>
    <dbReference type="NCBI Taxonomy" id="100902"/>
    <lineage>
        <taxon>Eukaryota</taxon>
        <taxon>Fungi</taxon>
        <taxon>Dikarya</taxon>
        <taxon>Ascomycota</taxon>
        <taxon>Pezizomycotina</taxon>
        <taxon>Sordariomycetes</taxon>
        <taxon>Hypocreomycetidae</taxon>
        <taxon>Hypocreales</taxon>
        <taxon>Nectriaceae</taxon>
        <taxon>Fusarium</taxon>
        <taxon>Fusarium oxysporum species complex</taxon>
    </lineage>
</organism>
<dbReference type="InterPro" id="IPR056924">
    <property type="entry name" value="SH3_Tf2-1"/>
</dbReference>
<dbReference type="Gene3D" id="1.10.340.70">
    <property type="match status" value="1"/>
</dbReference>
<evidence type="ECO:0000256" key="12">
    <source>
        <dbReference type="ARBA" id="ARBA00022884"/>
    </source>
</evidence>
<keyword evidence="12" id="KW-0694">RNA-binding</keyword>
<evidence type="ECO:0000313" key="23">
    <source>
        <dbReference type="Proteomes" id="UP000593570"/>
    </source>
</evidence>
<comment type="subcellular location">
    <subcellularLocation>
        <location evidence="1">Mitochondrion</location>
    </subcellularLocation>
</comment>
<evidence type="ECO:0000256" key="10">
    <source>
        <dbReference type="ARBA" id="ARBA00022801"/>
    </source>
</evidence>
<dbReference type="Gene3D" id="3.30.70.270">
    <property type="match status" value="2"/>
</dbReference>
<evidence type="ECO:0000256" key="6">
    <source>
        <dbReference type="ARBA" id="ARBA00022722"/>
    </source>
</evidence>
<dbReference type="Gene3D" id="3.30.420.10">
    <property type="entry name" value="Ribonuclease H-like superfamily/Ribonuclease H"/>
    <property type="match status" value="1"/>
</dbReference>
<reference evidence="22 23" key="1">
    <citation type="journal article" date="2020" name="bioRxiv">
        <title>A chromosome-scale genome assembly for the Fusarium oxysporum strain Fo5176 to establish a model Arabidopsis-fungal pathosystem.</title>
        <authorList>
            <person name="Fokkens L."/>
            <person name="Guo L."/>
            <person name="Dora S."/>
            <person name="Wang B."/>
            <person name="Ye K."/>
            <person name="Sanchez-Rodriguez C."/>
            <person name="Croll D."/>
        </authorList>
    </citation>
    <scope>NUCLEOTIDE SEQUENCE [LARGE SCALE GENOMIC DNA]</scope>
    <source>
        <strain evidence="22 23">Fo5176</strain>
    </source>
</reference>
<dbReference type="Pfam" id="PF17921">
    <property type="entry name" value="Integrase_H2C2"/>
    <property type="match status" value="1"/>
</dbReference>
<dbReference type="PANTHER" id="PTHR37984:SF5">
    <property type="entry name" value="PROTEIN NYNRIN-LIKE"/>
    <property type="match status" value="1"/>
</dbReference>
<dbReference type="GO" id="GO:0005634">
    <property type="term" value="C:nucleus"/>
    <property type="evidence" value="ECO:0007669"/>
    <property type="project" value="UniProtKB-ARBA"/>
</dbReference>
<dbReference type="GO" id="GO:0015074">
    <property type="term" value="P:DNA integration"/>
    <property type="evidence" value="ECO:0007669"/>
    <property type="project" value="UniProtKB-KW"/>
</dbReference>
<dbReference type="Pfam" id="PF24626">
    <property type="entry name" value="SH3_Tf2-1"/>
    <property type="match status" value="1"/>
</dbReference>
<dbReference type="Proteomes" id="UP000593570">
    <property type="component" value="Unassembled WGS sequence"/>
</dbReference>
<keyword evidence="4" id="KW-0808">Transferase</keyword>
<keyword evidence="9" id="KW-0255">Endonuclease</keyword>
<evidence type="ECO:0000256" key="18">
    <source>
        <dbReference type="ARBA" id="ARBA00023172"/>
    </source>
</evidence>
<dbReference type="SUPFAM" id="SSF53098">
    <property type="entry name" value="Ribonuclease H-like"/>
    <property type="match status" value="2"/>
</dbReference>
<evidence type="ECO:0008006" key="24">
    <source>
        <dbReference type="Google" id="ProtNLM"/>
    </source>
</evidence>
<dbReference type="GO" id="GO:0006310">
    <property type="term" value="P:DNA recombination"/>
    <property type="evidence" value="ECO:0007669"/>
    <property type="project" value="UniProtKB-KW"/>
</dbReference>
<dbReference type="SUPFAM" id="SSF56672">
    <property type="entry name" value="DNA/RNA polymerases"/>
    <property type="match status" value="1"/>
</dbReference>
<dbReference type="GO" id="GO:0005739">
    <property type="term" value="C:mitochondrion"/>
    <property type="evidence" value="ECO:0007669"/>
    <property type="project" value="UniProtKB-SubCell"/>
</dbReference>
<evidence type="ECO:0000259" key="20">
    <source>
        <dbReference type="PROSITE" id="PS50878"/>
    </source>
</evidence>
<keyword evidence="17" id="KW-0496">Mitochondrion</keyword>
<keyword evidence="10" id="KW-0378">Hydrolase</keyword>
<dbReference type="EMBL" id="JACDXP010000010">
    <property type="protein sequence ID" value="KAF6518439.1"/>
    <property type="molecule type" value="Genomic_DNA"/>
</dbReference>
<dbReference type="InterPro" id="IPR000477">
    <property type="entry name" value="RT_dom"/>
</dbReference>
<evidence type="ECO:0000256" key="9">
    <source>
        <dbReference type="ARBA" id="ARBA00022759"/>
    </source>
</evidence>
<dbReference type="GO" id="GO:0003887">
    <property type="term" value="F:DNA-directed DNA polymerase activity"/>
    <property type="evidence" value="ECO:0007669"/>
    <property type="project" value="UniProtKB-KW"/>
</dbReference>
<dbReference type="InterPro" id="IPR041373">
    <property type="entry name" value="RT_RNaseH"/>
</dbReference>
<dbReference type="InterPro" id="IPR043128">
    <property type="entry name" value="Rev_trsase/Diguanyl_cyclase"/>
</dbReference>
<keyword evidence="14" id="KW-0695">RNA-directed DNA polymerase</keyword>
<evidence type="ECO:0000256" key="11">
    <source>
        <dbReference type="ARBA" id="ARBA00022842"/>
    </source>
</evidence>
<protein>
    <recommendedName>
        <fullName evidence="24">Reverse transcriptase</fullName>
    </recommendedName>
</protein>
<evidence type="ECO:0000256" key="5">
    <source>
        <dbReference type="ARBA" id="ARBA00022695"/>
    </source>
</evidence>
<dbReference type="FunFam" id="3.30.70.270:FF:000063">
    <property type="entry name" value="Zinc knuckle domaincontaining protein"/>
    <property type="match status" value="1"/>
</dbReference>
<dbReference type="CDD" id="cd01647">
    <property type="entry name" value="RT_LTR"/>
    <property type="match status" value="1"/>
</dbReference>
<dbReference type="PROSITE" id="PS50994">
    <property type="entry name" value="INTEGRASE"/>
    <property type="match status" value="1"/>
</dbReference>
<keyword evidence="3" id="KW-0645">Protease</keyword>
<evidence type="ECO:0000256" key="8">
    <source>
        <dbReference type="ARBA" id="ARBA00022750"/>
    </source>
</evidence>
<dbReference type="InterPro" id="IPR000953">
    <property type="entry name" value="Chromo/chromo_shadow_dom"/>
</dbReference>
<keyword evidence="13" id="KW-0229">DNA integration</keyword>
<dbReference type="Gene3D" id="2.40.50.40">
    <property type="match status" value="1"/>
</dbReference>
<evidence type="ECO:0000259" key="19">
    <source>
        <dbReference type="PROSITE" id="PS50013"/>
    </source>
</evidence>
<dbReference type="GO" id="GO:0003723">
    <property type="term" value="F:RNA binding"/>
    <property type="evidence" value="ECO:0007669"/>
    <property type="project" value="UniProtKB-KW"/>
</dbReference>
<sequence>MFDSRDMVQQFVPTYQRCFDLDASPSFDPSDTNREVAIDTSSSVDYTGYEGIDWNRLSGYCIRKQRRRPRTGWVWEHGFDIEKDDSGRRFWLCKDCHGKKATITHIYDAASTSQANGHMEDVHRINRDGPMSPQRKKQRTLFDMADLDCRRPKDQAVMNAFIASFDPVRFQHLLVRWVACDNVPFNKLESPYFRELMGYANSAIIESGSLPTHTTIRDWIVRSFNRHKGVVTEILGRSLGRINISFDAWSSRKFTSLLGLAVHFLDDEGKFRTFLLGLPQIEGRHSGENLADRVSEIIHEYGFEDRIGYFVADNAESNDTCLEDLGTEFGFNKQHRRLRCCGHIINLVARSILFGTDADAFEDDCQAEKEIQDEIKLWRSKGPIGKLHNIIHWVQRSGQRIEKLHKLQLIENTALNLEDKTTYNVVTDNATRWNSSEAMMERGYQLRNALDSLVQAEVTEWNNYVARRTQNGTKPMPKKSRTKPAIVDDKMSVEDWSVITEYLAILKPLKIATKRLEGRPKEGKFGAIWEVLLTMEWLLKHLEEFKVQHELDEEPHLRIGCNLGWMKLDRYYTLTEDSPVYLAALILHPAFRWSTVESQWGDHPDWLVRGKAAVQELWEEYRNLPVEQETIPEQPTVPRKTTDLDDFMASIRKLSTRPACLPSATRDEYAEWVATTDPDRALQDKSEDLRLPEELQEFQDVFSPKEAEKLPPHRAGDHHIELIPGGKLPFGPLYGMSREELTALREWLDENLRKGFIRPSSSPVASPVLFVKKPGGGLRFCVDYRALNNITVKDRYPLPLIKESLNNLSGMKYFSRIDIVSAFNNLRIEKGQEYLTAFRTRFGLYESLVMPFGLTGAPATFQRYINDALREHLDIFCTAYLDDILIYSRTREEHIEHLKMVLQKLRAAGLFANPAKCEFLVKETKFLGLIVGQEGIRMDPAKVETVKDWKTPTCLTDVQAFIGFGNFYRRFIRDFSKLTAPLNRLTKKDVPFVWDDTCEKAFIKLKEAFITAPILRPFDWTKDVILETDASDYVSAGVLSQYDDEGRLHPVAFFSKKHTATECNYEIYDKELMAIIRCFEEWRPELEGAPSPIKVITDHKNLEYFTTTKLLNRRQARWSEFLSRFNFQITYRPGKQGVKPDALTRRSEDLPKEGDERLAHQSQVVLKKENWKLSPLKVQRVRIRQPHLQPSAVREESTLSLELPEEISRLLDIGYETDEDLQSILQALKDGAPRHPKITLAECTIIQDRLLYRDRIYIPDYDPLKTALLKASHEHPIAGHPGRARTYDLLSRDYYWPGMLSYIERWVKNCHTCRRSNPARDARQGVLKPLPVPERAWQHLSIDFITHLPPSEGNDAILIIACRLTKMRHIIPCKGTCDAEDTARYYLKEVWKLHGLPQTIVSDRGPQFVAEFWKKLTQQLSINALLSTAYHPETDGQTERLNAVLEQYLRAYVSYLQDDWSRWLPLAEFAANWLKSETTGMSPFFANYGFNPRMGFEPTITVRGTPATRDAEQFAQTMNEILEYLRSESIAAQARYEDQANRHRRPARRYQEGDHVWLDARNIKTLRPQKKLDWKNIGPLKITKVISPYAYRLDLPASMKIHPVFHTNLLRPAATDPLPGQNPDPPPPVEVEGVEEWEVEDVIDSRWDRRGRGGHPRLKYTVKWAGYADPTEVPAAYLENAAEVVANFHRRYPDKPGPQ</sequence>
<evidence type="ECO:0000313" key="22">
    <source>
        <dbReference type="EMBL" id="KAF6518439.1"/>
    </source>
</evidence>
<dbReference type="Pfam" id="PF17917">
    <property type="entry name" value="RT_RNaseH"/>
    <property type="match status" value="1"/>
</dbReference>
<dbReference type="Pfam" id="PF00078">
    <property type="entry name" value="RVT_1"/>
    <property type="match status" value="1"/>
</dbReference>
<feature type="domain" description="Reverse transcriptase" evidence="20">
    <location>
        <begin position="752"/>
        <end position="931"/>
    </location>
</feature>
<dbReference type="SMART" id="SM00298">
    <property type="entry name" value="CHROMO"/>
    <property type="match status" value="1"/>
</dbReference>
<dbReference type="CDD" id="cd00024">
    <property type="entry name" value="CD_CSD"/>
    <property type="match status" value="1"/>
</dbReference>
<feature type="domain" description="Integrase catalytic" evidence="21">
    <location>
        <begin position="1327"/>
        <end position="1491"/>
    </location>
</feature>
<evidence type="ECO:0000256" key="2">
    <source>
        <dbReference type="ARBA" id="ARBA00011353"/>
    </source>
</evidence>
<dbReference type="InterPro" id="IPR001584">
    <property type="entry name" value="Integrase_cat-core"/>
</dbReference>
<evidence type="ECO:0000256" key="17">
    <source>
        <dbReference type="ARBA" id="ARBA00023128"/>
    </source>
</evidence>
<dbReference type="InterPro" id="IPR012337">
    <property type="entry name" value="RNaseH-like_sf"/>
</dbReference>
<dbReference type="InterPro" id="IPR041588">
    <property type="entry name" value="Integrase_H2C2"/>
</dbReference>
<dbReference type="Gene3D" id="3.10.10.10">
    <property type="entry name" value="HIV Type 1 Reverse Transcriptase, subunit A, domain 1"/>
    <property type="match status" value="1"/>
</dbReference>
<evidence type="ECO:0000256" key="4">
    <source>
        <dbReference type="ARBA" id="ARBA00022679"/>
    </source>
</evidence>
<dbReference type="GO" id="GO:0003677">
    <property type="term" value="F:DNA binding"/>
    <property type="evidence" value="ECO:0007669"/>
    <property type="project" value="UniProtKB-KW"/>
</dbReference>
<evidence type="ECO:0000256" key="3">
    <source>
        <dbReference type="ARBA" id="ARBA00022670"/>
    </source>
</evidence>
<keyword evidence="11" id="KW-0460">Magnesium</keyword>
<dbReference type="GO" id="GO:0046872">
    <property type="term" value="F:metal ion binding"/>
    <property type="evidence" value="ECO:0007669"/>
    <property type="project" value="UniProtKB-KW"/>
</dbReference>
<gene>
    <name evidence="22" type="ORF">HZS61_002517</name>
</gene>
<feature type="domain" description="Chromo" evidence="19">
    <location>
        <begin position="1637"/>
        <end position="1699"/>
    </location>
</feature>
<dbReference type="GO" id="GO:0006338">
    <property type="term" value="P:chromatin remodeling"/>
    <property type="evidence" value="ECO:0007669"/>
    <property type="project" value="UniProtKB-ARBA"/>
</dbReference>
<dbReference type="InterPro" id="IPR036397">
    <property type="entry name" value="RNaseH_sf"/>
</dbReference>
<evidence type="ECO:0000256" key="13">
    <source>
        <dbReference type="ARBA" id="ARBA00022908"/>
    </source>
</evidence>
<dbReference type="GO" id="GO:0003964">
    <property type="term" value="F:RNA-directed DNA polymerase activity"/>
    <property type="evidence" value="ECO:0007669"/>
    <property type="project" value="UniProtKB-KW"/>
</dbReference>
<keyword evidence="5" id="KW-0548">Nucleotidyltransferase</keyword>
<dbReference type="PANTHER" id="PTHR37984">
    <property type="entry name" value="PROTEIN CBG26694"/>
    <property type="match status" value="1"/>
</dbReference>
<keyword evidence="8" id="KW-0064">Aspartyl protease</keyword>
<name>A0A8H6GHZ0_FUSOX</name>
<dbReference type="SUPFAM" id="SSF54160">
    <property type="entry name" value="Chromo domain-like"/>
    <property type="match status" value="1"/>
</dbReference>
<dbReference type="InterPro" id="IPR016197">
    <property type="entry name" value="Chromo-like_dom_sf"/>
</dbReference>
<keyword evidence="18" id="KW-0233">DNA recombination</keyword>
<accession>A0A8H6GHZ0</accession>
<evidence type="ECO:0000259" key="21">
    <source>
        <dbReference type="PROSITE" id="PS50994"/>
    </source>
</evidence>
<dbReference type="PROSITE" id="PS50013">
    <property type="entry name" value="CHROMO_2"/>
    <property type="match status" value="1"/>
</dbReference>
<evidence type="ECO:0000256" key="15">
    <source>
        <dbReference type="ARBA" id="ARBA00022932"/>
    </source>
</evidence>
<dbReference type="CDD" id="cd09274">
    <property type="entry name" value="RNase_HI_RT_Ty3"/>
    <property type="match status" value="1"/>
</dbReference>
<dbReference type="FunFam" id="3.30.420.10:FF:000032">
    <property type="entry name" value="Retrovirus-related Pol polyprotein from transposon 297-like Protein"/>
    <property type="match status" value="1"/>
</dbReference>
<evidence type="ECO:0000256" key="14">
    <source>
        <dbReference type="ARBA" id="ARBA00022918"/>
    </source>
</evidence>
<keyword evidence="6" id="KW-0540">Nuclease</keyword>
<proteinExistence type="predicted"/>